<feature type="domain" description="VOC" evidence="1">
    <location>
        <begin position="5"/>
        <end position="129"/>
    </location>
</feature>
<evidence type="ECO:0000259" key="1">
    <source>
        <dbReference type="PROSITE" id="PS51819"/>
    </source>
</evidence>
<evidence type="ECO:0000313" key="2">
    <source>
        <dbReference type="EMBL" id="MFC7141214.1"/>
    </source>
</evidence>
<dbReference type="Pfam" id="PF00903">
    <property type="entry name" value="Glyoxalase"/>
    <property type="match status" value="1"/>
</dbReference>
<comment type="caution">
    <text evidence="2">The sequence shown here is derived from an EMBL/GenBank/DDBJ whole genome shotgun (WGS) entry which is preliminary data.</text>
</comment>
<dbReference type="EMBL" id="JBHTAS010000001">
    <property type="protein sequence ID" value="MFC7141214.1"/>
    <property type="molecule type" value="Genomic_DNA"/>
</dbReference>
<reference evidence="2 3" key="1">
    <citation type="journal article" date="2019" name="Int. J. Syst. Evol. Microbiol.">
        <title>The Global Catalogue of Microorganisms (GCM) 10K type strain sequencing project: providing services to taxonomists for standard genome sequencing and annotation.</title>
        <authorList>
            <consortium name="The Broad Institute Genomics Platform"/>
            <consortium name="The Broad Institute Genome Sequencing Center for Infectious Disease"/>
            <person name="Wu L."/>
            <person name="Ma J."/>
        </authorList>
    </citation>
    <scope>NUCLEOTIDE SEQUENCE [LARGE SCALE GENOMIC DNA]</scope>
    <source>
        <strain evidence="2 3">XZYJT29</strain>
    </source>
</reference>
<evidence type="ECO:0000313" key="3">
    <source>
        <dbReference type="Proteomes" id="UP001596432"/>
    </source>
</evidence>
<gene>
    <name evidence="2" type="ORF">ACFQMA_15420</name>
</gene>
<dbReference type="RefSeq" id="WP_274322302.1">
    <property type="nucleotide sequence ID" value="NZ_CP118158.1"/>
</dbReference>
<name>A0ABD5Y657_9EURY</name>
<dbReference type="Proteomes" id="UP001596432">
    <property type="component" value="Unassembled WGS sequence"/>
</dbReference>
<dbReference type="CDD" id="cd06587">
    <property type="entry name" value="VOC"/>
    <property type="match status" value="1"/>
</dbReference>
<organism evidence="2 3">
    <name type="scientific">Halosimplex aquaticum</name>
    <dbReference type="NCBI Taxonomy" id="3026162"/>
    <lineage>
        <taxon>Archaea</taxon>
        <taxon>Methanobacteriati</taxon>
        <taxon>Methanobacteriota</taxon>
        <taxon>Stenosarchaea group</taxon>
        <taxon>Halobacteria</taxon>
        <taxon>Halobacteriales</taxon>
        <taxon>Haloarculaceae</taxon>
        <taxon>Halosimplex</taxon>
    </lineage>
</organism>
<accession>A0ABD5Y657</accession>
<dbReference type="InterPro" id="IPR004360">
    <property type="entry name" value="Glyas_Fos-R_dOase_dom"/>
</dbReference>
<proteinExistence type="predicted"/>
<keyword evidence="3" id="KW-1185">Reference proteome</keyword>
<dbReference type="InterPro" id="IPR037523">
    <property type="entry name" value="VOC_core"/>
</dbReference>
<dbReference type="InterPro" id="IPR029068">
    <property type="entry name" value="Glyas_Bleomycin-R_OHBP_Dase"/>
</dbReference>
<dbReference type="GeneID" id="78821523"/>
<dbReference type="SUPFAM" id="SSF54593">
    <property type="entry name" value="Glyoxalase/Bleomycin resistance protein/Dihydroxybiphenyl dioxygenase"/>
    <property type="match status" value="1"/>
</dbReference>
<dbReference type="PROSITE" id="PS51819">
    <property type="entry name" value="VOC"/>
    <property type="match status" value="1"/>
</dbReference>
<protein>
    <submittedName>
        <fullName evidence="2">VOC family protein</fullName>
    </submittedName>
</protein>
<dbReference type="AlphaFoldDB" id="A0ABD5Y657"/>
<sequence>MKATAIDHVNVRVPESAIEAFVGFYRDDVGFDLEYYDEYRAGEREFFYVRLGPSCIIHVSPRETVPEPTGETIDHFAVFVDASMDEVMERVEAADAEVLTEAVREGATGEYPCVYVEDPVGYTVEFKTAA</sequence>
<dbReference type="Gene3D" id="3.10.180.10">
    <property type="entry name" value="2,3-Dihydroxybiphenyl 1,2-Dioxygenase, domain 1"/>
    <property type="match status" value="1"/>
</dbReference>